<feature type="region of interest" description="Disordered" evidence="1">
    <location>
        <begin position="462"/>
        <end position="483"/>
    </location>
</feature>
<dbReference type="InterPro" id="IPR045690">
    <property type="entry name" value="DUF6055"/>
</dbReference>
<name>A0A4R3VTI4_9GAMM</name>
<dbReference type="InterPro" id="IPR011004">
    <property type="entry name" value="Trimer_LpxA-like_sf"/>
</dbReference>
<dbReference type="SUPFAM" id="SSF51161">
    <property type="entry name" value="Trimeric LpxA-like enzymes"/>
    <property type="match status" value="1"/>
</dbReference>
<comment type="caution">
    <text evidence="3">The sequence shown here is derived from an EMBL/GenBank/DDBJ whole genome shotgun (WGS) entry which is preliminary data.</text>
</comment>
<dbReference type="Pfam" id="PF19527">
    <property type="entry name" value="DUF6055"/>
    <property type="match status" value="1"/>
</dbReference>
<dbReference type="Proteomes" id="UP000295433">
    <property type="component" value="Unassembled WGS sequence"/>
</dbReference>
<evidence type="ECO:0000313" key="3">
    <source>
        <dbReference type="EMBL" id="TCV08562.1"/>
    </source>
</evidence>
<gene>
    <name evidence="3" type="ORF">EDC54_10162</name>
</gene>
<keyword evidence="4" id="KW-1185">Reference proteome</keyword>
<evidence type="ECO:0000256" key="2">
    <source>
        <dbReference type="SAM" id="SignalP"/>
    </source>
</evidence>
<reference evidence="3 4" key="1">
    <citation type="submission" date="2019-03" db="EMBL/GenBank/DDBJ databases">
        <title>Genomic Encyclopedia of Type Strains, Phase IV (KMG-IV): sequencing the most valuable type-strain genomes for metagenomic binning, comparative biology and taxonomic classification.</title>
        <authorList>
            <person name="Goeker M."/>
        </authorList>
    </citation>
    <scope>NUCLEOTIDE SEQUENCE [LARGE SCALE GENOMIC DNA]</scope>
    <source>
        <strain evidence="3 4">DSM 16730</strain>
    </source>
</reference>
<sequence length="620" mass="68800">MSKIKTMVTPLNCLLILSGALMLNTANAAETCVAGDWQVDNFNNDMPSVQYQTEHFAFRWNNNDADRNDVIAAGQKLEQIWDKFINQIQFSEPYCKQTVKYKANIHIDPTFGLSGGIAGGNTMGMWIGPASLKDNWGLAHEFTHALQGQTGSFQNAEGENYVGWIWESHANWMTHQMDEFRGTSAHCSEMLVNYPHIYLGSTRNRYCNWQFMEYLKNRFGYSIINDMWSKAPKIGESGHATADPLSVLRTNMGWSQSEFNDVFGDWAMHNVNWDYVDPDGFDRGRFYRSTYGSYDTVQPNEFNADRLLRTTALEPVDGASARRFAVPFDQAPQQLGYNIVRLIPESGATNITVQFHGMVQNQPAVTRFPGLKNDPATVPQPHSDWRWGIVAIGADGVSRYSELQRGASATVENFAIRHDDRGIYMVVMGTPSVMQKIKWDQSYYSLYRYPWMADFTNVWPEGSQPDAPNPTANGHRHANGGGWVSQSANVAPTAYVGPYARVIGGNVMDNARIEDRATILSGTVEGHAVVGGLTVMQGDTVVRDNARLHTVFMGPGAFERGIVLSGSAQMRGDAEIRGASASQGVFYGFIDENEVRSGDSGAFLTDAVPEVTAVPNYSAK</sequence>
<dbReference type="RefSeq" id="WP_165904242.1">
    <property type="nucleotide sequence ID" value="NZ_JAWIZJ010000001.1"/>
</dbReference>
<feature type="signal peptide" evidence="2">
    <location>
        <begin position="1"/>
        <end position="28"/>
    </location>
</feature>
<accession>A0A4R3VTI4</accession>
<dbReference type="EMBL" id="SMBY01000001">
    <property type="protein sequence ID" value="TCV08562.1"/>
    <property type="molecule type" value="Genomic_DNA"/>
</dbReference>
<organism evidence="3 4">
    <name type="scientific">Samsonia erythrinae</name>
    <dbReference type="NCBI Taxonomy" id="160434"/>
    <lineage>
        <taxon>Bacteria</taxon>
        <taxon>Pseudomonadati</taxon>
        <taxon>Pseudomonadota</taxon>
        <taxon>Gammaproteobacteria</taxon>
        <taxon>Enterobacterales</taxon>
        <taxon>Pectobacteriaceae</taxon>
        <taxon>Samsonia</taxon>
    </lineage>
</organism>
<evidence type="ECO:0000256" key="1">
    <source>
        <dbReference type="SAM" id="MobiDB-lite"/>
    </source>
</evidence>
<evidence type="ECO:0008006" key="5">
    <source>
        <dbReference type="Google" id="ProtNLM"/>
    </source>
</evidence>
<dbReference type="NCBIfam" id="NF040510">
    <property type="entry name" value="avirulen_svx"/>
    <property type="match status" value="1"/>
</dbReference>
<protein>
    <recommendedName>
        <fullName evidence="5">Avirulence protein</fullName>
    </recommendedName>
</protein>
<dbReference type="AlphaFoldDB" id="A0A4R3VTI4"/>
<evidence type="ECO:0000313" key="4">
    <source>
        <dbReference type="Proteomes" id="UP000295433"/>
    </source>
</evidence>
<proteinExistence type="predicted"/>
<feature type="chain" id="PRO_5020295761" description="Avirulence protein" evidence="2">
    <location>
        <begin position="29"/>
        <end position="620"/>
    </location>
</feature>
<keyword evidence="2" id="KW-0732">Signal</keyword>